<feature type="transmembrane region" description="Helical" evidence="1">
    <location>
        <begin position="245"/>
        <end position="267"/>
    </location>
</feature>
<gene>
    <name evidence="2" type="ORF">H9806_01510</name>
</gene>
<comment type="caution">
    <text evidence="2">The sequence shown here is derived from an EMBL/GenBank/DDBJ whole genome shotgun (WGS) entry which is preliminary data.</text>
</comment>
<evidence type="ECO:0000313" key="3">
    <source>
        <dbReference type="Proteomes" id="UP000823844"/>
    </source>
</evidence>
<feature type="transmembrane region" description="Helical" evidence="1">
    <location>
        <begin position="58"/>
        <end position="80"/>
    </location>
</feature>
<organism evidence="2 3">
    <name type="scientific">Candidatus Lactobacillus pullistercoris</name>
    <dbReference type="NCBI Taxonomy" id="2838636"/>
    <lineage>
        <taxon>Bacteria</taxon>
        <taxon>Bacillati</taxon>
        <taxon>Bacillota</taxon>
        <taxon>Bacilli</taxon>
        <taxon>Lactobacillales</taxon>
        <taxon>Lactobacillaceae</taxon>
        <taxon>Lactobacillus</taxon>
    </lineage>
</organism>
<feature type="transmembrane region" description="Helical" evidence="1">
    <location>
        <begin position="162"/>
        <end position="184"/>
    </location>
</feature>
<protein>
    <submittedName>
        <fullName evidence="2">ABC transporter permease</fullName>
    </submittedName>
</protein>
<proteinExistence type="predicted"/>
<feature type="transmembrane region" description="Helical" evidence="1">
    <location>
        <begin position="101"/>
        <end position="130"/>
    </location>
</feature>
<evidence type="ECO:0000313" key="2">
    <source>
        <dbReference type="EMBL" id="MBU3827841.1"/>
    </source>
</evidence>
<keyword evidence="1" id="KW-0812">Transmembrane</keyword>
<name>A0A9E2NT27_9LACO</name>
<keyword evidence="1" id="KW-1133">Transmembrane helix</keyword>
<accession>A0A9E2NT27</accession>
<reference evidence="2" key="2">
    <citation type="submission" date="2021-04" db="EMBL/GenBank/DDBJ databases">
        <authorList>
            <person name="Gilroy R."/>
        </authorList>
    </citation>
    <scope>NUCLEOTIDE SEQUENCE</scope>
    <source>
        <strain evidence="2">F6-686</strain>
    </source>
</reference>
<keyword evidence="1" id="KW-0472">Membrane</keyword>
<feature type="transmembrane region" description="Helical" evidence="1">
    <location>
        <begin position="196"/>
        <end position="216"/>
    </location>
</feature>
<sequence length="272" mass="31509">MTTFKSLFKQMFLQKRRYAHLVLLLQIFAVIFIFVFSINSNEYKSLFVIGNKTNNWDILFWIGCYTTVISDLIFLGLLCWQNEKINLSQTWQLVPVSSIKIWLTNIFSSLIECVYIFIIQVIFGILVITFDCLSKKVNFFTEITKSAAWNWSWADFEGIIELLIYLISICLIVFTFVSFANLLTRTIIDQLPGKNTLIIKIFVMALLVIIAVFIAAKLNDQVLFMYYSRTKAVDYDNVDLLRISIVEYLVGTIVLGIVNCILVDEFVETKIK</sequence>
<dbReference type="Proteomes" id="UP000823844">
    <property type="component" value="Unassembled WGS sequence"/>
</dbReference>
<reference evidence="2" key="1">
    <citation type="journal article" date="2021" name="PeerJ">
        <title>Extensive microbial diversity within the chicken gut microbiome revealed by metagenomics and culture.</title>
        <authorList>
            <person name="Gilroy R."/>
            <person name="Ravi A."/>
            <person name="Getino M."/>
            <person name="Pursley I."/>
            <person name="Horton D.L."/>
            <person name="Alikhan N.F."/>
            <person name="Baker D."/>
            <person name="Gharbi K."/>
            <person name="Hall N."/>
            <person name="Watson M."/>
            <person name="Adriaenssens E.M."/>
            <person name="Foster-Nyarko E."/>
            <person name="Jarju S."/>
            <person name="Secka A."/>
            <person name="Antonio M."/>
            <person name="Oren A."/>
            <person name="Chaudhuri R.R."/>
            <person name="La Ragione R."/>
            <person name="Hildebrand F."/>
            <person name="Pallen M.J."/>
        </authorList>
    </citation>
    <scope>NUCLEOTIDE SEQUENCE</scope>
    <source>
        <strain evidence="2">F6-686</strain>
    </source>
</reference>
<dbReference type="AlphaFoldDB" id="A0A9E2NT27"/>
<feature type="transmembrane region" description="Helical" evidence="1">
    <location>
        <begin position="21"/>
        <end position="38"/>
    </location>
</feature>
<evidence type="ECO:0000256" key="1">
    <source>
        <dbReference type="SAM" id="Phobius"/>
    </source>
</evidence>
<dbReference type="EMBL" id="JAHLFT010000020">
    <property type="protein sequence ID" value="MBU3827841.1"/>
    <property type="molecule type" value="Genomic_DNA"/>
</dbReference>